<gene>
    <name evidence="1" type="ORF">ABFV83_03155</name>
</gene>
<protein>
    <submittedName>
        <fullName evidence="1">DUF4304 domain-containing protein</fullName>
    </submittedName>
</protein>
<name>A0AAU7PR09_9FIRM</name>
<dbReference type="RefSeq" id="WP_349947494.1">
    <property type="nucleotide sequence ID" value="NZ_CP157940.1"/>
</dbReference>
<dbReference type="InterPro" id="IPR025412">
    <property type="entry name" value="DUF4304"/>
</dbReference>
<evidence type="ECO:0000313" key="1">
    <source>
        <dbReference type="EMBL" id="XBS54806.1"/>
    </source>
</evidence>
<dbReference type="EMBL" id="CP157940">
    <property type="protein sequence ID" value="XBS54806.1"/>
    <property type="molecule type" value="Genomic_DNA"/>
</dbReference>
<organism evidence="1">
    <name type="scientific">Lacrimispora sp. BS-2</name>
    <dbReference type="NCBI Taxonomy" id="3151850"/>
    <lineage>
        <taxon>Bacteria</taxon>
        <taxon>Bacillati</taxon>
        <taxon>Bacillota</taxon>
        <taxon>Clostridia</taxon>
        <taxon>Lachnospirales</taxon>
        <taxon>Lachnospiraceae</taxon>
        <taxon>Lacrimispora</taxon>
    </lineage>
</organism>
<reference evidence="1" key="1">
    <citation type="submission" date="2024-06" db="EMBL/GenBank/DDBJ databases">
        <title>Lacrimispora cavernae sp. nov., a novel anaerobe isolated from bat guano pile inside a cave.</title>
        <authorList>
            <person name="Miller S.L."/>
            <person name="Lu N."/>
            <person name="King J."/>
            <person name="Sankaranarayanan K."/>
            <person name="Lawson P.A."/>
        </authorList>
    </citation>
    <scope>NUCLEOTIDE SEQUENCE</scope>
    <source>
        <strain evidence="1">BS-2</strain>
    </source>
</reference>
<sequence>MERDWDKNSNELKALREQSQDMRLEYYFKAAAQPNGPSAEKLREMLDITEEDGREYQIRKEKEVNMKPVKKRDCVVREVVKPLLKASGFKTRRQDWWKELEDSWLLIHMQYSQWNSSLTGACFGFYISVTAKADIRTEIAEQWIYNRVEDLNQFDFLPHWGLLSPYCSGDMYKIDGYQNYLPTDEPVKNILAQIRGDFEDYVIPALLDVHNIDEWKLLYQRKKNRYAQKENYILRFFSIAILMQSAVEWPRWQEKYGLTQEDILAHLDWLAIMEQHSAFPDGDMRSRIVRYFTPADSD</sequence>
<dbReference type="AlphaFoldDB" id="A0AAU7PR09"/>
<accession>A0AAU7PR09</accession>
<dbReference type="Pfam" id="PF14137">
    <property type="entry name" value="DUF4304"/>
    <property type="match status" value="1"/>
</dbReference>
<proteinExistence type="predicted"/>